<comment type="similarity">
    <text evidence="1">Belongs to the CpsD/CapB family.</text>
</comment>
<evidence type="ECO:0000256" key="5">
    <source>
        <dbReference type="ARBA" id="ARBA00022777"/>
    </source>
</evidence>
<evidence type="ECO:0000256" key="1">
    <source>
        <dbReference type="ARBA" id="ARBA00007316"/>
    </source>
</evidence>
<dbReference type="NCBIfam" id="TIGR01007">
    <property type="entry name" value="eps_fam"/>
    <property type="match status" value="1"/>
</dbReference>
<dbReference type="Pfam" id="PF13614">
    <property type="entry name" value="AAA_31"/>
    <property type="match status" value="1"/>
</dbReference>
<dbReference type="SUPFAM" id="SSF52540">
    <property type="entry name" value="P-loop containing nucleoside triphosphate hydrolases"/>
    <property type="match status" value="1"/>
</dbReference>
<feature type="domain" description="AAA" evidence="9">
    <location>
        <begin position="54"/>
        <end position="184"/>
    </location>
</feature>
<comment type="catalytic activity">
    <reaction evidence="8">
        <text>L-tyrosyl-[protein] + ATP = O-phospho-L-tyrosyl-[protein] + ADP + H(+)</text>
        <dbReference type="Rhea" id="RHEA:10596"/>
        <dbReference type="Rhea" id="RHEA-COMP:10136"/>
        <dbReference type="Rhea" id="RHEA-COMP:20101"/>
        <dbReference type="ChEBI" id="CHEBI:15378"/>
        <dbReference type="ChEBI" id="CHEBI:30616"/>
        <dbReference type="ChEBI" id="CHEBI:46858"/>
        <dbReference type="ChEBI" id="CHEBI:61978"/>
        <dbReference type="ChEBI" id="CHEBI:456216"/>
        <dbReference type="EC" id="2.7.10.2"/>
    </reaction>
</comment>
<dbReference type="EMBL" id="JBHSMI010000003">
    <property type="protein sequence ID" value="MFC5401543.1"/>
    <property type="molecule type" value="Genomic_DNA"/>
</dbReference>
<organism evidence="10 11">
    <name type="scientific">Cohnella soli</name>
    <dbReference type="NCBI Taxonomy" id="425005"/>
    <lineage>
        <taxon>Bacteria</taxon>
        <taxon>Bacillati</taxon>
        <taxon>Bacillota</taxon>
        <taxon>Bacilli</taxon>
        <taxon>Bacillales</taxon>
        <taxon>Paenibacillaceae</taxon>
        <taxon>Cohnella</taxon>
    </lineage>
</organism>
<keyword evidence="3 10" id="KW-0808">Transferase</keyword>
<name>A0ABW0HLY9_9BACL</name>
<dbReference type="Gene3D" id="3.40.50.300">
    <property type="entry name" value="P-loop containing nucleotide triphosphate hydrolases"/>
    <property type="match status" value="1"/>
</dbReference>
<evidence type="ECO:0000313" key="11">
    <source>
        <dbReference type="Proteomes" id="UP001596113"/>
    </source>
</evidence>
<dbReference type="InterPro" id="IPR025669">
    <property type="entry name" value="AAA_dom"/>
</dbReference>
<dbReference type="RefSeq" id="WP_378129202.1">
    <property type="nucleotide sequence ID" value="NZ_JBHSMI010000003.1"/>
</dbReference>
<reference evidence="11" key="1">
    <citation type="journal article" date="2019" name="Int. J. Syst. Evol. Microbiol.">
        <title>The Global Catalogue of Microorganisms (GCM) 10K type strain sequencing project: providing services to taxonomists for standard genome sequencing and annotation.</title>
        <authorList>
            <consortium name="The Broad Institute Genomics Platform"/>
            <consortium name="The Broad Institute Genome Sequencing Center for Infectious Disease"/>
            <person name="Wu L."/>
            <person name="Ma J."/>
        </authorList>
    </citation>
    <scope>NUCLEOTIDE SEQUENCE [LARGE SCALE GENOMIC DNA]</scope>
    <source>
        <strain evidence="11">CGMCC 1.18575</strain>
    </source>
</reference>
<comment type="caution">
    <text evidence="10">The sequence shown here is derived from an EMBL/GenBank/DDBJ whole genome shotgun (WGS) entry which is preliminary data.</text>
</comment>
<gene>
    <name evidence="10" type="ORF">ACFPOF_02250</name>
</gene>
<sequence>MPRPTDDRKKLITAAQPKSPAAEAYRTLRTNLQYSGLDDPIRSMMITSAVPTEGKSTTINNLAIAYAQSDRQVVLIDADLRKPTAHHAFGVSNRFGLTGLLTGRCSLEEAVISTHVKGLSVITAGVVPPNPAEMLASRKMDELLEELRERFDLVLIDTPPVLAVSDAQIISTKCDGVLLVVKAGKLKRAEALRAKEQLTFVQARLLGVVLNQAKSADGGSYYYYGS</sequence>
<evidence type="ECO:0000256" key="2">
    <source>
        <dbReference type="ARBA" id="ARBA00011903"/>
    </source>
</evidence>
<evidence type="ECO:0000256" key="4">
    <source>
        <dbReference type="ARBA" id="ARBA00022741"/>
    </source>
</evidence>
<protein>
    <recommendedName>
        <fullName evidence="2">non-specific protein-tyrosine kinase</fullName>
        <ecNumber evidence="2">2.7.10.2</ecNumber>
    </recommendedName>
</protein>
<accession>A0ABW0HLY9</accession>
<evidence type="ECO:0000259" key="9">
    <source>
        <dbReference type="Pfam" id="PF13614"/>
    </source>
</evidence>
<dbReference type="Proteomes" id="UP001596113">
    <property type="component" value="Unassembled WGS sequence"/>
</dbReference>
<dbReference type="InterPro" id="IPR005702">
    <property type="entry name" value="Wzc-like_C"/>
</dbReference>
<dbReference type="InterPro" id="IPR027417">
    <property type="entry name" value="P-loop_NTPase"/>
</dbReference>
<dbReference type="PANTHER" id="PTHR32309">
    <property type="entry name" value="TYROSINE-PROTEIN KINASE"/>
    <property type="match status" value="1"/>
</dbReference>
<dbReference type="PANTHER" id="PTHR32309:SF13">
    <property type="entry name" value="FERRIC ENTEROBACTIN TRANSPORT PROTEIN FEPE"/>
    <property type="match status" value="1"/>
</dbReference>
<dbReference type="CDD" id="cd05387">
    <property type="entry name" value="BY-kinase"/>
    <property type="match status" value="1"/>
</dbReference>
<keyword evidence="4" id="KW-0547">Nucleotide-binding</keyword>
<dbReference type="InterPro" id="IPR050445">
    <property type="entry name" value="Bact_polysacc_biosynth/exp"/>
</dbReference>
<keyword evidence="11" id="KW-1185">Reference proteome</keyword>
<evidence type="ECO:0000256" key="8">
    <source>
        <dbReference type="ARBA" id="ARBA00051245"/>
    </source>
</evidence>
<evidence type="ECO:0000256" key="7">
    <source>
        <dbReference type="ARBA" id="ARBA00023137"/>
    </source>
</evidence>
<keyword evidence="5 10" id="KW-0418">Kinase</keyword>
<keyword evidence="7" id="KW-0829">Tyrosine-protein kinase</keyword>
<dbReference type="EC" id="2.7.10.2" evidence="2"/>
<dbReference type="GO" id="GO:0004715">
    <property type="term" value="F:non-membrane spanning protein tyrosine kinase activity"/>
    <property type="evidence" value="ECO:0007669"/>
    <property type="project" value="UniProtKB-EC"/>
</dbReference>
<keyword evidence="6" id="KW-0067">ATP-binding</keyword>
<proteinExistence type="inferred from homology"/>
<evidence type="ECO:0000256" key="6">
    <source>
        <dbReference type="ARBA" id="ARBA00022840"/>
    </source>
</evidence>
<evidence type="ECO:0000256" key="3">
    <source>
        <dbReference type="ARBA" id="ARBA00022679"/>
    </source>
</evidence>
<evidence type="ECO:0000313" key="10">
    <source>
        <dbReference type="EMBL" id="MFC5401543.1"/>
    </source>
</evidence>